<dbReference type="InterPro" id="IPR050889">
    <property type="entry name" value="Dendritic_Spine_Reg/Scaffold"/>
</dbReference>
<reference evidence="6" key="1">
    <citation type="journal article" date="2017" name="Genome Biol.">
        <title>Comparative genomics reveals high biological diversity and specific adaptations in the industrially and medically important fungal genus Aspergillus.</title>
        <authorList>
            <person name="de Vries R.P."/>
            <person name="Riley R."/>
            <person name="Wiebenga A."/>
            <person name="Aguilar-Osorio G."/>
            <person name="Amillis S."/>
            <person name="Uchima C.A."/>
            <person name="Anderluh G."/>
            <person name="Asadollahi M."/>
            <person name="Askin M."/>
            <person name="Barry K."/>
            <person name="Battaglia E."/>
            <person name="Bayram O."/>
            <person name="Benocci T."/>
            <person name="Braus-Stromeyer S.A."/>
            <person name="Caldana C."/>
            <person name="Canovas D."/>
            <person name="Cerqueira G.C."/>
            <person name="Chen F."/>
            <person name="Chen W."/>
            <person name="Choi C."/>
            <person name="Clum A."/>
            <person name="Dos Santos R.A."/>
            <person name="Damasio A.R."/>
            <person name="Diallinas G."/>
            <person name="Emri T."/>
            <person name="Fekete E."/>
            <person name="Flipphi M."/>
            <person name="Freyberg S."/>
            <person name="Gallo A."/>
            <person name="Gournas C."/>
            <person name="Habgood R."/>
            <person name="Hainaut M."/>
            <person name="Harispe M.L."/>
            <person name="Henrissat B."/>
            <person name="Hilden K.S."/>
            <person name="Hope R."/>
            <person name="Hossain A."/>
            <person name="Karabika E."/>
            <person name="Karaffa L."/>
            <person name="Karanyi Z."/>
            <person name="Krasevec N."/>
            <person name="Kuo A."/>
            <person name="Kusch H."/>
            <person name="LaButti K."/>
            <person name="Lagendijk E.L."/>
            <person name="Lapidus A."/>
            <person name="Levasseur A."/>
            <person name="Lindquist E."/>
            <person name="Lipzen A."/>
            <person name="Logrieco A.F."/>
            <person name="MacCabe A."/>
            <person name="Maekelae M.R."/>
            <person name="Malavazi I."/>
            <person name="Melin P."/>
            <person name="Meyer V."/>
            <person name="Mielnichuk N."/>
            <person name="Miskei M."/>
            <person name="Molnar A.P."/>
            <person name="Mule G."/>
            <person name="Ngan C.Y."/>
            <person name="Orejas M."/>
            <person name="Orosz E."/>
            <person name="Ouedraogo J.P."/>
            <person name="Overkamp K.M."/>
            <person name="Park H.-S."/>
            <person name="Perrone G."/>
            <person name="Piumi F."/>
            <person name="Punt P.J."/>
            <person name="Ram A.F."/>
            <person name="Ramon A."/>
            <person name="Rauscher S."/>
            <person name="Record E."/>
            <person name="Riano-Pachon D.M."/>
            <person name="Robert V."/>
            <person name="Roehrig J."/>
            <person name="Ruller R."/>
            <person name="Salamov A."/>
            <person name="Salih N.S."/>
            <person name="Samson R.A."/>
            <person name="Sandor E."/>
            <person name="Sanguinetti M."/>
            <person name="Schuetze T."/>
            <person name="Sepcic K."/>
            <person name="Shelest E."/>
            <person name="Sherlock G."/>
            <person name="Sophianopoulou V."/>
            <person name="Squina F.M."/>
            <person name="Sun H."/>
            <person name="Susca A."/>
            <person name="Todd R.B."/>
            <person name="Tsang A."/>
            <person name="Unkles S.E."/>
            <person name="van de Wiele N."/>
            <person name="van Rossen-Uffink D."/>
            <person name="Oliveira J.V."/>
            <person name="Vesth T.C."/>
            <person name="Visser J."/>
            <person name="Yu J.-H."/>
            <person name="Zhou M."/>
            <person name="Andersen M.R."/>
            <person name="Archer D.B."/>
            <person name="Baker S.E."/>
            <person name="Benoit I."/>
            <person name="Brakhage A.A."/>
            <person name="Braus G.H."/>
            <person name="Fischer R."/>
            <person name="Frisvad J.C."/>
            <person name="Goldman G.H."/>
            <person name="Houbraken J."/>
            <person name="Oakley B."/>
            <person name="Pocsi I."/>
            <person name="Scazzocchio C."/>
            <person name="Seiboth B."/>
            <person name="vanKuyk P.A."/>
            <person name="Wortman J."/>
            <person name="Dyer P.S."/>
            <person name="Grigoriev I.V."/>
        </authorList>
    </citation>
    <scope>NUCLEOTIDE SEQUENCE [LARGE SCALE GENOMIC DNA]</scope>
    <source>
        <strain evidence="6">ATCC 16872 / CBS 172.66 / WB 5094</strain>
    </source>
</reference>
<feature type="repeat" description="ANK" evidence="3">
    <location>
        <begin position="423"/>
        <end position="455"/>
    </location>
</feature>
<dbReference type="PANTHER" id="PTHR24166">
    <property type="entry name" value="ROLLING PEBBLES, ISOFORM B"/>
    <property type="match status" value="1"/>
</dbReference>
<feature type="compositionally biased region" description="Polar residues" evidence="4">
    <location>
        <begin position="35"/>
        <end position="57"/>
    </location>
</feature>
<feature type="non-terminal residue" evidence="5">
    <location>
        <position position="1"/>
    </location>
</feature>
<feature type="region of interest" description="Disordered" evidence="4">
    <location>
        <begin position="125"/>
        <end position="175"/>
    </location>
</feature>
<dbReference type="STRING" id="690307.A0A1L9WMF6"/>
<evidence type="ECO:0000256" key="3">
    <source>
        <dbReference type="PROSITE-ProRule" id="PRU00023"/>
    </source>
</evidence>
<name>A0A1L9WMF6_ASPA1</name>
<protein>
    <submittedName>
        <fullName evidence="5">Uncharacterized protein</fullName>
    </submittedName>
</protein>
<feature type="repeat" description="ANK" evidence="3">
    <location>
        <begin position="625"/>
        <end position="657"/>
    </location>
</feature>
<keyword evidence="6" id="KW-1185">Reference proteome</keyword>
<evidence type="ECO:0000256" key="2">
    <source>
        <dbReference type="ARBA" id="ARBA00023043"/>
    </source>
</evidence>
<dbReference type="PANTHER" id="PTHR24166:SF48">
    <property type="entry name" value="PROTEIN VAPYRIN"/>
    <property type="match status" value="1"/>
</dbReference>
<evidence type="ECO:0000256" key="1">
    <source>
        <dbReference type="ARBA" id="ARBA00022737"/>
    </source>
</evidence>
<feature type="non-terminal residue" evidence="5">
    <location>
        <position position="796"/>
    </location>
</feature>
<feature type="repeat" description="ANK" evidence="3">
    <location>
        <begin position="390"/>
        <end position="422"/>
    </location>
</feature>
<accession>A0A1L9WMF6</accession>
<feature type="repeat" description="ANK" evidence="3">
    <location>
        <begin position="357"/>
        <end position="389"/>
    </location>
</feature>
<feature type="compositionally biased region" description="Low complexity" evidence="4">
    <location>
        <begin position="161"/>
        <end position="171"/>
    </location>
</feature>
<proteinExistence type="predicted"/>
<feature type="repeat" description="ANK" evidence="3">
    <location>
        <begin position="291"/>
        <end position="323"/>
    </location>
</feature>
<gene>
    <name evidence="5" type="ORF">ASPACDRAFT_10995</name>
</gene>
<sequence length="796" mass="86906">QTPSEQVYHPLRRTDNRRTIHRLYQDGPTRRTFSDYASSRTAPGSMNRRSSAPVSTRSEFEKAWRNDLPDTQPSQPIEALATTTDIPLSRRDRRNSSTPYERQSGEAASGLHMLETNCLVLPLRLSPTTTGPSQGHKRSVSHTPQPVHSSPTQTRRWQSDVTGSSRVSRTSGSRRERIRSIVRQFGRPSWSATTPSCPARSRTERRVYARNIGTSNDLITADNSTAPLLVELSQTGSRADIAHLLEKGHDIEVRHMSTRRTALLVASQNANAEVVELLLQRNARVDATDKSGSTALHLAASRGHCNVLELLLPEFLDIDVRNSNGQTALWLAAYYGHVDAARLLIACHAKLNARADSQTTALHAAAKQGDAAIIQLLVSAGADVEAKDGMMMTALHYACEAGHLRVIEILLDSKANIDAAGNDRRTPLICAAATGQLFAVRLLLKRKASVRCVDDASMTALHWAAFNGHTEVVNALGVKKTVLAKTNIAGRTVLHLAAMNGQFAVVEHLIRKNLPLEARCHTGFTPLHYACIANSLDVARLLLISGADIEACVSPDLRRPVHIAAADGSMGLLNLLCDKGASLKARDSVGDRALCVACRYGHAAAVQNFLDRGSPIYLPHEDLSEEDSPLCLAAMGGHLPVVTLLLQRGALAAKRDERGWPPYRHAAYYGHPDVLRLLLSCDLASAKEDADLGLTVDRLGFAPSANISDERKLEVQNLLYRIHQSTSSRFDVVPSWTCSFPAEKHDQGLHRPAPVFWSDAPMETHAAPKTTIIPQELPGTLEQGLPTSRSHTPEHM</sequence>
<dbReference type="InterPro" id="IPR002110">
    <property type="entry name" value="Ankyrin_rpt"/>
</dbReference>
<feature type="repeat" description="ANK" evidence="3">
    <location>
        <begin position="522"/>
        <end position="554"/>
    </location>
</feature>
<evidence type="ECO:0000256" key="4">
    <source>
        <dbReference type="SAM" id="MobiDB-lite"/>
    </source>
</evidence>
<dbReference type="Gene3D" id="1.25.40.20">
    <property type="entry name" value="Ankyrin repeat-containing domain"/>
    <property type="match status" value="5"/>
</dbReference>
<dbReference type="PROSITE" id="PS50297">
    <property type="entry name" value="ANK_REP_REGION"/>
    <property type="match status" value="9"/>
</dbReference>
<feature type="compositionally biased region" description="Basic and acidic residues" evidence="4">
    <location>
        <begin position="58"/>
        <end position="68"/>
    </location>
</feature>
<organism evidence="5 6">
    <name type="scientific">Aspergillus aculeatus (strain ATCC 16872 / CBS 172.66 / WB 5094)</name>
    <dbReference type="NCBI Taxonomy" id="690307"/>
    <lineage>
        <taxon>Eukaryota</taxon>
        <taxon>Fungi</taxon>
        <taxon>Dikarya</taxon>
        <taxon>Ascomycota</taxon>
        <taxon>Pezizomycotina</taxon>
        <taxon>Eurotiomycetes</taxon>
        <taxon>Eurotiomycetidae</taxon>
        <taxon>Eurotiales</taxon>
        <taxon>Aspergillaceae</taxon>
        <taxon>Aspergillus</taxon>
        <taxon>Aspergillus subgen. Circumdati</taxon>
    </lineage>
</organism>
<dbReference type="Pfam" id="PF13637">
    <property type="entry name" value="Ank_4"/>
    <property type="match status" value="2"/>
</dbReference>
<evidence type="ECO:0000313" key="6">
    <source>
        <dbReference type="Proteomes" id="UP000184546"/>
    </source>
</evidence>
<feature type="region of interest" description="Disordered" evidence="4">
    <location>
        <begin position="26"/>
        <end position="109"/>
    </location>
</feature>
<feature type="compositionally biased region" description="Polar residues" evidence="4">
    <location>
        <begin position="69"/>
        <end position="86"/>
    </location>
</feature>
<feature type="repeat" description="ANK" evidence="3">
    <location>
        <begin position="556"/>
        <end position="588"/>
    </location>
</feature>
<keyword evidence="2 3" id="KW-0040">ANK repeat</keyword>
<dbReference type="InterPro" id="IPR036770">
    <property type="entry name" value="Ankyrin_rpt-contain_sf"/>
</dbReference>
<dbReference type="SMART" id="SM00248">
    <property type="entry name" value="ANK"/>
    <property type="match status" value="13"/>
</dbReference>
<dbReference type="PRINTS" id="PR01415">
    <property type="entry name" value="ANKYRIN"/>
</dbReference>
<dbReference type="EMBL" id="KV878983">
    <property type="protein sequence ID" value="OJJ97352.1"/>
    <property type="molecule type" value="Genomic_DNA"/>
</dbReference>
<feature type="repeat" description="ANK" evidence="3">
    <location>
        <begin position="324"/>
        <end position="356"/>
    </location>
</feature>
<feature type="repeat" description="ANK" evidence="3">
    <location>
        <begin position="489"/>
        <end position="521"/>
    </location>
</feature>
<dbReference type="Proteomes" id="UP000184546">
    <property type="component" value="Unassembled WGS sequence"/>
</dbReference>
<evidence type="ECO:0000313" key="5">
    <source>
        <dbReference type="EMBL" id="OJJ97352.1"/>
    </source>
</evidence>
<dbReference type="OrthoDB" id="194358at2759"/>
<dbReference type="GeneID" id="30969253"/>
<dbReference type="VEuPathDB" id="FungiDB:ASPACDRAFT_10995"/>
<keyword evidence="1" id="KW-0677">Repeat</keyword>
<feature type="repeat" description="ANK" evidence="3">
    <location>
        <begin position="258"/>
        <end position="290"/>
    </location>
</feature>
<dbReference type="PROSITE" id="PS50088">
    <property type="entry name" value="ANK_REPEAT"/>
    <property type="match status" value="10"/>
</dbReference>
<dbReference type="AlphaFoldDB" id="A0A1L9WMF6"/>
<dbReference type="SUPFAM" id="SSF48403">
    <property type="entry name" value="Ankyrin repeat"/>
    <property type="match status" value="2"/>
</dbReference>
<feature type="compositionally biased region" description="Polar residues" evidence="4">
    <location>
        <begin position="141"/>
        <end position="160"/>
    </location>
</feature>
<dbReference type="Pfam" id="PF12796">
    <property type="entry name" value="Ank_2"/>
    <property type="match status" value="3"/>
</dbReference>
<dbReference type="RefSeq" id="XP_020053692.1">
    <property type="nucleotide sequence ID" value="XM_020195439.1"/>
</dbReference>